<comment type="caution">
    <text evidence="1">The sequence shown here is derived from an EMBL/GenBank/DDBJ whole genome shotgun (WGS) entry which is preliminary data.</text>
</comment>
<organism evidence="1 2">
    <name type="scientific">Coemansia furcata</name>
    <dbReference type="NCBI Taxonomy" id="417177"/>
    <lineage>
        <taxon>Eukaryota</taxon>
        <taxon>Fungi</taxon>
        <taxon>Fungi incertae sedis</taxon>
        <taxon>Zoopagomycota</taxon>
        <taxon>Kickxellomycotina</taxon>
        <taxon>Kickxellomycetes</taxon>
        <taxon>Kickxellales</taxon>
        <taxon>Kickxellaceae</taxon>
        <taxon>Coemansia</taxon>
    </lineage>
</organism>
<dbReference type="EMBL" id="JANBUP010000001">
    <property type="protein sequence ID" value="KAJ2814235.1"/>
    <property type="molecule type" value="Genomic_DNA"/>
</dbReference>
<evidence type="ECO:0000313" key="2">
    <source>
        <dbReference type="Proteomes" id="UP001140096"/>
    </source>
</evidence>
<sequence>MGEPEIIDRLQYILRPISANHDINRDTRQLFDELHAVVNMAARTLDTLTQMKSQMDHKVQSGGRTIELEISASDLYKTLMLASGTRAESQQPQQPVGRSALPPLVKPSPCKPIDAANCNSCRFASTCASRGPGNGPAQHSAGCALAAAATVAAVFGTGAALEHQEDTAAIDMSPVDVSNILACVQ</sequence>
<keyword evidence="2" id="KW-1185">Reference proteome</keyword>
<reference evidence="1" key="1">
    <citation type="submission" date="2022-07" db="EMBL/GenBank/DDBJ databases">
        <title>Phylogenomic reconstructions and comparative analyses of Kickxellomycotina fungi.</title>
        <authorList>
            <person name="Reynolds N.K."/>
            <person name="Stajich J.E."/>
            <person name="Barry K."/>
            <person name="Grigoriev I.V."/>
            <person name="Crous P."/>
            <person name="Smith M.E."/>
        </authorList>
    </citation>
    <scope>NUCLEOTIDE SEQUENCE</scope>
    <source>
        <strain evidence="1">CBS 102833</strain>
    </source>
</reference>
<evidence type="ECO:0000313" key="1">
    <source>
        <dbReference type="EMBL" id="KAJ2814235.1"/>
    </source>
</evidence>
<accession>A0ACC1LRG0</accession>
<proteinExistence type="predicted"/>
<name>A0ACC1LRG0_9FUNG</name>
<dbReference type="Proteomes" id="UP001140096">
    <property type="component" value="Unassembled WGS sequence"/>
</dbReference>
<gene>
    <name evidence="1" type="ORF">H4S07_000034</name>
</gene>
<protein>
    <submittedName>
        <fullName evidence="1">Uncharacterized protein</fullName>
    </submittedName>
</protein>